<evidence type="ECO:0000313" key="4">
    <source>
        <dbReference type="EMBL" id="ROT35005.1"/>
    </source>
</evidence>
<accession>A0A3N2PKG9</accession>
<evidence type="ECO:0000259" key="3">
    <source>
        <dbReference type="PROSITE" id="PS50250"/>
    </source>
</evidence>
<dbReference type="EMBL" id="ML119062">
    <property type="protein sequence ID" value="ROT35005.1"/>
    <property type="molecule type" value="Genomic_DNA"/>
</dbReference>
<reference evidence="4 5" key="1">
    <citation type="journal article" date="2018" name="Mol. Ecol.">
        <title>The obligate alkalophilic soda-lake fungus Sodiomyces alkalinus has shifted to a protein diet.</title>
        <authorList>
            <person name="Grum-Grzhimaylo A.A."/>
            <person name="Falkoski D.L."/>
            <person name="van den Heuvel J."/>
            <person name="Valero-Jimenez C.A."/>
            <person name="Min B."/>
            <person name="Choi I.G."/>
            <person name="Lipzen A."/>
            <person name="Daum C.G."/>
            <person name="Aanen D.K."/>
            <person name="Tsang A."/>
            <person name="Henrissat B."/>
            <person name="Bilanenko E.N."/>
            <person name="de Vries R.P."/>
            <person name="van Kan J.A.L."/>
            <person name="Grigoriev I.V."/>
            <person name="Debets A.J.M."/>
        </authorList>
    </citation>
    <scope>NUCLEOTIDE SEQUENCE [LARGE SCALE GENOMIC DNA]</scope>
    <source>
        <strain evidence="4 5">F11</strain>
    </source>
</reference>
<keyword evidence="5" id="KW-1185">Reference proteome</keyword>
<dbReference type="PANTHER" id="PTHR12732:SF0">
    <property type="entry name" value="PCI DOMAIN-CONTAINING PROTEIN 2"/>
    <property type="match status" value="1"/>
</dbReference>
<dbReference type="InterPro" id="IPR036388">
    <property type="entry name" value="WH-like_DNA-bd_sf"/>
</dbReference>
<dbReference type="PROSITE" id="PS50250">
    <property type="entry name" value="PCI"/>
    <property type="match status" value="1"/>
</dbReference>
<dbReference type="GO" id="GO:0003723">
    <property type="term" value="F:RNA binding"/>
    <property type="evidence" value="ECO:0007669"/>
    <property type="project" value="InterPro"/>
</dbReference>
<dbReference type="InterPro" id="IPR000717">
    <property type="entry name" value="PCI_dom"/>
</dbReference>
<dbReference type="InterPro" id="IPR045114">
    <property type="entry name" value="Csn12-like"/>
</dbReference>
<dbReference type="GeneID" id="39579355"/>
<dbReference type="Proteomes" id="UP000272025">
    <property type="component" value="Unassembled WGS sequence"/>
</dbReference>
<dbReference type="Gene3D" id="1.10.10.10">
    <property type="entry name" value="Winged helix-like DNA-binding domain superfamily/Winged helix DNA-binding domain"/>
    <property type="match status" value="1"/>
</dbReference>
<dbReference type="SMART" id="SM00753">
    <property type="entry name" value="PAM"/>
    <property type="match status" value="1"/>
</dbReference>
<dbReference type="FunFam" id="1.10.10.10:FF:000366">
    <property type="entry name" value="COP9 signalosome complex subunit"/>
    <property type="match status" value="1"/>
</dbReference>
<sequence length="449" mass="51219">MGMKGYDLAQTLSPIPPADKPDRLKAVWLSTNHYGVKDDVTHGLVQALTSRSGYPREEVREEVNGWTEVFSAYWKAIGELLAVDGDSIVNGRRTSWTKVYEAWKEMTMALHRGYTHHNFEAWTIPCLYTAGKYLRAFAIKSDEERGQIDAGGDGLEIRDDFDPEMEKHQQLRDCEQQLKRIFTLCLTDRAEITESRKWGIYAIVNLLFKTYFKLNSANLARTILKALSTNKGNMPPLEAFPAAQRVTFKYYEGVLSFLEENYVEAEKHLDEAWRGCKKDAMPNKERILAYLIPCRLLTTHTLPSKALLEPFPRLQKSFLPLAQCIRRGDLHGFDLALQQGEEEFVKRRIYLTLERGRDIALRNLLRKVFLAKGFEEPKNPGDAPLRKTRIRVAEFGAAISFANRETTDSDEVECLLANMIYKNLMKGYISREHGIVVLSKNGAFPGTGV</sequence>
<dbReference type="AlphaFoldDB" id="A0A3N2PKG9"/>
<feature type="domain" description="PCI" evidence="3">
    <location>
        <begin position="246"/>
        <end position="443"/>
    </location>
</feature>
<evidence type="ECO:0000313" key="5">
    <source>
        <dbReference type="Proteomes" id="UP000272025"/>
    </source>
</evidence>
<evidence type="ECO:0000256" key="2">
    <source>
        <dbReference type="ARBA" id="ARBA00073854"/>
    </source>
</evidence>
<dbReference type="STRING" id="1314773.A0A3N2PKG9"/>
<comment type="similarity">
    <text evidence="1">Belongs to the CSN12 family.</text>
</comment>
<dbReference type="Pfam" id="PF01399">
    <property type="entry name" value="PCI"/>
    <property type="match status" value="1"/>
</dbReference>
<name>A0A3N2PKG9_SODAK</name>
<organism evidence="4 5">
    <name type="scientific">Sodiomyces alkalinus (strain CBS 110278 / VKM F-3762 / F11)</name>
    <name type="common">Alkaliphilic filamentous fungus</name>
    <dbReference type="NCBI Taxonomy" id="1314773"/>
    <lineage>
        <taxon>Eukaryota</taxon>
        <taxon>Fungi</taxon>
        <taxon>Dikarya</taxon>
        <taxon>Ascomycota</taxon>
        <taxon>Pezizomycotina</taxon>
        <taxon>Sordariomycetes</taxon>
        <taxon>Hypocreomycetidae</taxon>
        <taxon>Glomerellales</taxon>
        <taxon>Plectosphaerellaceae</taxon>
        <taxon>Sodiomyces</taxon>
    </lineage>
</organism>
<dbReference type="GO" id="GO:0003690">
    <property type="term" value="F:double-stranded DNA binding"/>
    <property type="evidence" value="ECO:0007669"/>
    <property type="project" value="InterPro"/>
</dbReference>
<protein>
    <recommendedName>
        <fullName evidence="2">Protein CSN12 homolog</fullName>
    </recommendedName>
</protein>
<dbReference type="RefSeq" id="XP_028462811.1">
    <property type="nucleotide sequence ID" value="XM_028610877.1"/>
</dbReference>
<proteinExistence type="inferred from homology"/>
<dbReference type="OrthoDB" id="10252687at2759"/>
<evidence type="ECO:0000256" key="1">
    <source>
        <dbReference type="ARBA" id="ARBA00025771"/>
    </source>
</evidence>
<dbReference type="PANTHER" id="PTHR12732">
    <property type="entry name" value="UNCHARACTERIZED PROTEASOME COMPONENT REGION PCI-CONTAINING"/>
    <property type="match status" value="1"/>
</dbReference>
<gene>
    <name evidence="4" type="ORF">SODALDRAFT_329216</name>
</gene>